<evidence type="ECO:0008006" key="4">
    <source>
        <dbReference type="Google" id="ProtNLM"/>
    </source>
</evidence>
<evidence type="ECO:0000313" key="2">
    <source>
        <dbReference type="EMBL" id="ADD44921.1"/>
    </source>
</evidence>
<dbReference type="AlphaFoldDB" id="D3PUP7"/>
<name>D3PUP7_STANL</name>
<organism evidence="2 3">
    <name type="scientific">Stackebrandtia nassauensis (strain DSM 44728 / CIP 108903 / NRRL B-16338 / NBRC 102104 / LLR-40K-21)</name>
    <dbReference type="NCBI Taxonomy" id="446470"/>
    <lineage>
        <taxon>Bacteria</taxon>
        <taxon>Bacillati</taxon>
        <taxon>Actinomycetota</taxon>
        <taxon>Actinomycetes</taxon>
        <taxon>Glycomycetales</taxon>
        <taxon>Glycomycetaceae</taxon>
        <taxon>Stackebrandtia</taxon>
    </lineage>
</organism>
<dbReference type="HOGENOM" id="CLU_144837_0_0_11"/>
<dbReference type="RefSeq" id="WP_013020492.1">
    <property type="nucleotide sequence ID" value="NC_013947.1"/>
</dbReference>
<protein>
    <recommendedName>
        <fullName evidence="4">Secreted protein</fullName>
    </recommendedName>
</protein>
<keyword evidence="3" id="KW-1185">Reference proteome</keyword>
<dbReference type="EMBL" id="CP001778">
    <property type="protein sequence ID" value="ADD44921.1"/>
    <property type="molecule type" value="Genomic_DNA"/>
</dbReference>
<gene>
    <name evidence="2" type="ordered locus">Snas_5287</name>
</gene>
<dbReference type="STRING" id="446470.Snas_5287"/>
<evidence type="ECO:0000256" key="1">
    <source>
        <dbReference type="SAM" id="SignalP"/>
    </source>
</evidence>
<proteinExistence type="predicted"/>
<accession>D3PUP7</accession>
<evidence type="ECO:0000313" key="3">
    <source>
        <dbReference type="Proteomes" id="UP000000844"/>
    </source>
</evidence>
<dbReference type="KEGG" id="sna:Snas_5287"/>
<reference evidence="2 3" key="1">
    <citation type="journal article" date="2009" name="Stand. Genomic Sci.">
        <title>Complete genome sequence of Stackebrandtia nassauensis type strain (LLR-40K-21).</title>
        <authorList>
            <person name="Munk C."/>
            <person name="Lapidus A."/>
            <person name="Copeland A."/>
            <person name="Jando M."/>
            <person name="Mayilraj S."/>
            <person name="Glavina Del Rio T."/>
            <person name="Nolan M."/>
            <person name="Chen F."/>
            <person name="Lucas S."/>
            <person name="Tice H."/>
            <person name="Cheng J.F."/>
            <person name="Han C."/>
            <person name="Detter J.C."/>
            <person name="Bruce D."/>
            <person name="Goodwin L."/>
            <person name="Chain P."/>
            <person name="Pitluck S."/>
            <person name="Goker M."/>
            <person name="Ovchinikova G."/>
            <person name="Pati A."/>
            <person name="Ivanova N."/>
            <person name="Mavromatis K."/>
            <person name="Chen A."/>
            <person name="Palaniappan K."/>
            <person name="Land M."/>
            <person name="Hauser L."/>
            <person name="Chang Y.J."/>
            <person name="Jeffries C.D."/>
            <person name="Bristow J."/>
            <person name="Eisen J.A."/>
            <person name="Markowitz V."/>
            <person name="Hugenholtz P."/>
            <person name="Kyrpides N.C."/>
            <person name="Klenk H.P."/>
        </authorList>
    </citation>
    <scope>NUCLEOTIDE SEQUENCE [LARGE SCALE GENOMIC DNA]</scope>
    <source>
        <strain evidence="3">DSM 44728 / CIP 108903 / NRRL B-16338 / NBRC 102104 / LLR-40K-21</strain>
    </source>
</reference>
<dbReference type="Proteomes" id="UP000000844">
    <property type="component" value="Chromosome"/>
</dbReference>
<feature type="chain" id="PRO_5003048005" description="Secreted protein" evidence="1">
    <location>
        <begin position="28"/>
        <end position="150"/>
    </location>
</feature>
<sequence>MVRSKVAGILAATVVGVSAMVGSTALASADTADAKSCSGWSTLGTEYIRNIATGKVGGGIAYQERECPTSGGGTVDRYRTTMLIYAPLKSGTRAVAGIYGSKDDFCVVKPKESDRYCATDANVTGAYKSRGVVQKWSNGAWRTYAQGQWP</sequence>
<feature type="signal peptide" evidence="1">
    <location>
        <begin position="1"/>
        <end position="27"/>
    </location>
</feature>
<keyword evidence="1" id="KW-0732">Signal</keyword>